<evidence type="ECO:0000313" key="7">
    <source>
        <dbReference type="EMBL" id="AET03117.2"/>
    </source>
</evidence>
<comment type="subcellular location">
    <subcellularLocation>
        <location evidence="1">Nucleus</location>
    </subcellularLocation>
</comment>
<comment type="similarity">
    <text evidence="2">Belongs to the JARID1 histone demethylase family.</text>
</comment>
<gene>
    <name evidence="7" type="ordered locus">MTR_8g062940</name>
</gene>
<dbReference type="Gene3D" id="2.60.120.650">
    <property type="entry name" value="Cupin"/>
    <property type="match status" value="1"/>
</dbReference>
<dbReference type="GO" id="GO:0008270">
    <property type="term" value="F:zinc ion binding"/>
    <property type="evidence" value="ECO:0007669"/>
    <property type="project" value="UniProtKB-KW"/>
</dbReference>
<accession>A0A0C3Y1H4</accession>
<dbReference type="HOGENOM" id="CLU_750930_0_0_1"/>
<evidence type="ECO:0000256" key="1">
    <source>
        <dbReference type="ARBA" id="ARBA00004123"/>
    </source>
</evidence>
<keyword evidence="5" id="KW-0862">Zinc</keyword>
<evidence type="ECO:0000313" key="8">
    <source>
        <dbReference type="EnsemblPlants" id="AET03117"/>
    </source>
</evidence>
<evidence type="ECO:0000256" key="3">
    <source>
        <dbReference type="ARBA" id="ARBA00022723"/>
    </source>
</evidence>
<dbReference type="EnsemblPlants" id="AET03117">
    <property type="protein sequence ID" value="AET03117"/>
    <property type="gene ID" value="MTR_8g062940"/>
</dbReference>
<sequence length="369" mass="41967">MLETDSLGAQDQDQPASEMHVDSIGCDVENDRCDQCKKVVQGKVVTCRHCKRERFCTRCLEDWYPHLKEADIATKCPVCCRNCNCTPCLLSSDLLKEIKEKEITTGDKEVKHSVYLLEKLLPHLRELDEEQTSEMEIEAKRQGVSPLKLEIEVVDCSPDEGAYCNNCKTSIFAYHRYCTKCDFEICLICCRELRDRKLLGGDDYLHVGYENIEHKETASHDADKPEISELSRSGWHADSYGRIPCPKGSTECDHGFLELRSLKPKNYITELVSEAGKLAEKYQFLFAKEPICPCLKLARDSNNNYIFSPKAVDLHNGDLSHFRWHGSKGEPVIVSNVLDCTSGLSWEPTVMSRAFRAISETTSDTCFWI</sequence>
<dbReference type="STRING" id="3880.G7LFD8"/>
<accession>G7LFD8</accession>
<name>G7LFD8_MEDTR</name>
<dbReference type="GO" id="GO:0032454">
    <property type="term" value="F:histone H3K9 demethylase activity"/>
    <property type="evidence" value="ECO:0000318"/>
    <property type="project" value="GO_Central"/>
</dbReference>
<dbReference type="GO" id="GO:0000118">
    <property type="term" value="C:histone deacetylase complex"/>
    <property type="evidence" value="ECO:0000318"/>
    <property type="project" value="GO_Central"/>
</dbReference>
<dbReference type="InterPro" id="IPR001841">
    <property type="entry name" value="Znf_RING"/>
</dbReference>
<dbReference type="AlphaFoldDB" id="G7LFD8"/>
<dbReference type="InterPro" id="IPR045109">
    <property type="entry name" value="LSDs-like"/>
</dbReference>
<keyword evidence="4" id="KW-0539">Nucleus</keyword>
<evidence type="ECO:0000313" key="9">
    <source>
        <dbReference type="Proteomes" id="UP000002051"/>
    </source>
</evidence>
<dbReference type="GO" id="GO:0000785">
    <property type="term" value="C:chromatin"/>
    <property type="evidence" value="ECO:0000318"/>
    <property type="project" value="GO_Central"/>
</dbReference>
<evidence type="ECO:0000259" key="6">
    <source>
        <dbReference type="PROSITE" id="PS50089"/>
    </source>
</evidence>
<evidence type="ECO:0000256" key="4">
    <source>
        <dbReference type="ARBA" id="ARBA00023242"/>
    </source>
</evidence>
<dbReference type="PANTHER" id="PTHR12549">
    <property type="entry name" value="JMJC DOMAIN-CONTAINING HISTONE DEMETHYLATION PROTEIN"/>
    <property type="match status" value="1"/>
</dbReference>
<reference evidence="7 9" key="1">
    <citation type="journal article" date="2011" name="Nature">
        <title>The Medicago genome provides insight into the evolution of rhizobial symbioses.</title>
        <authorList>
            <person name="Young N.D."/>
            <person name="Debelle F."/>
            <person name="Oldroyd G.E."/>
            <person name="Geurts R."/>
            <person name="Cannon S.B."/>
            <person name="Udvardi M.K."/>
            <person name="Benedito V.A."/>
            <person name="Mayer K.F."/>
            <person name="Gouzy J."/>
            <person name="Schoof H."/>
            <person name="Van de Peer Y."/>
            <person name="Proost S."/>
            <person name="Cook D.R."/>
            <person name="Meyers B.C."/>
            <person name="Spannagl M."/>
            <person name="Cheung F."/>
            <person name="De Mita S."/>
            <person name="Krishnakumar V."/>
            <person name="Gundlach H."/>
            <person name="Zhou S."/>
            <person name="Mudge J."/>
            <person name="Bharti A.K."/>
            <person name="Murray J.D."/>
            <person name="Naoumkina M.A."/>
            <person name="Rosen B."/>
            <person name="Silverstein K.A."/>
            <person name="Tang H."/>
            <person name="Rombauts S."/>
            <person name="Zhao P.X."/>
            <person name="Zhou P."/>
            <person name="Barbe V."/>
            <person name="Bardou P."/>
            <person name="Bechner M."/>
            <person name="Bellec A."/>
            <person name="Berger A."/>
            <person name="Berges H."/>
            <person name="Bidwell S."/>
            <person name="Bisseling T."/>
            <person name="Choisne N."/>
            <person name="Couloux A."/>
            <person name="Denny R."/>
            <person name="Deshpande S."/>
            <person name="Dai X."/>
            <person name="Doyle J.J."/>
            <person name="Dudez A.M."/>
            <person name="Farmer A.D."/>
            <person name="Fouteau S."/>
            <person name="Franken C."/>
            <person name="Gibelin C."/>
            <person name="Gish J."/>
            <person name="Goldstein S."/>
            <person name="Gonzalez A.J."/>
            <person name="Green P.J."/>
            <person name="Hallab A."/>
            <person name="Hartog M."/>
            <person name="Hua A."/>
            <person name="Humphray S.J."/>
            <person name="Jeong D.H."/>
            <person name="Jing Y."/>
            <person name="Jocker A."/>
            <person name="Kenton S.M."/>
            <person name="Kim D.J."/>
            <person name="Klee K."/>
            <person name="Lai H."/>
            <person name="Lang C."/>
            <person name="Lin S."/>
            <person name="Macmil S.L."/>
            <person name="Magdelenat G."/>
            <person name="Matthews L."/>
            <person name="McCorrison J."/>
            <person name="Monaghan E.L."/>
            <person name="Mun J.H."/>
            <person name="Najar F.Z."/>
            <person name="Nicholson C."/>
            <person name="Noirot C."/>
            <person name="O'Bleness M."/>
            <person name="Paule C.R."/>
            <person name="Poulain J."/>
            <person name="Prion F."/>
            <person name="Qin B."/>
            <person name="Qu C."/>
            <person name="Retzel E.F."/>
            <person name="Riddle C."/>
            <person name="Sallet E."/>
            <person name="Samain S."/>
            <person name="Samson N."/>
            <person name="Sanders I."/>
            <person name="Saurat O."/>
            <person name="Scarpelli C."/>
            <person name="Schiex T."/>
            <person name="Segurens B."/>
            <person name="Severin A.J."/>
            <person name="Sherrier D.J."/>
            <person name="Shi R."/>
            <person name="Sims S."/>
            <person name="Singer S.R."/>
            <person name="Sinharoy S."/>
            <person name="Sterck L."/>
            <person name="Viollet A."/>
            <person name="Wang B.B."/>
            <person name="Wang K."/>
            <person name="Wang M."/>
            <person name="Wang X."/>
            <person name="Warfsmann J."/>
            <person name="Weissenbach J."/>
            <person name="White D.D."/>
            <person name="White J.D."/>
            <person name="Wiley G.B."/>
            <person name="Wincker P."/>
            <person name="Xing Y."/>
            <person name="Yang L."/>
            <person name="Yao Z."/>
            <person name="Ying F."/>
            <person name="Zhai J."/>
            <person name="Zhou L."/>
            <person name="Zuber A."/>
            <person name="Denarie J."/>
            <person name="Dixon R.A."/>
            <person name="May G.D."/>
            <person name="Schwartz D.C."/>
            <person name="Rogers J."/>
            <person name="Quetier F."/>
            <person name="Town C.D."/>
            <person name="Roe B.A."/>
        </authorList>
    </citation>
    <scope>NUCLEOTIDE SEQUENCE [LARGE SCALE GENOMIC DNA]</scope>
    <source>
        <strain evidence="7">A17</strain>
        <strain evidence="8 9">cv. Jemalong A17</strain>
    </source>
</reference>
<organism evidence="7 9">
    <name type="scientific">Medicago truncatula</name>
    <name type="common">Barrel medic</name>
    <name type="synonym">Medicago tribuloides</name>
    <dbReference type="NCBI Taxonomy" id="3880"/>
    <lineage>
        <taxon>Eukaryota</taxon>
        <taxon>Viridiplantae</taxon>
        <taxon>Streptophyta</taxon>
        <taxon>Embryophyta</taxon>
        <taxon>Tracheophyta</taxon>
        <taxon>Spermatophyta</taxon>
        <taxon>Magnoliopsida</taxon>
        <taxon>eudicotyledons</taxon>
        <taxon>Gunneridae</taxon>
        <taxon>Pentapetalae</taxon>
        <taxon>rosids</taxon>
        <taxon>fabids</taxon>
        <taxon>Fabales</taxon>
        <taxon>Fabaceae</taxon>
        <taxon>Papilionoideae</taxon>
        <taxon>50 kb inversion clade</taxon>
        <taxon>NPAAA clade</taxon>
        <taxon>Hologalegina</taxon>
        <taxon>IRL clade</taxon>
        <taxon>Trifolieae</taxon>
        <taxon>Medicago</taxon>
    </lineage>
</organism>
<dbReference type="GO" id="GO:0003712">
    <property type="term" value="F:transcription coregulator activity"/>
    <property type="evidence" value="ECO:0000318"/>
    <property type="project" value="GO_Central"/>
</dbReference>
<keyword evidence="5" id="KW-0863">Zinc-finger</keyword>
<proteinExistence type="inferred from homology"/>
<dbReference type="Proteomes" id="UP000002051">
    <property type="component" value="Chromosome 8"/>
</dbReference>
<dbReference type="PROSITE" id="PS50089">
    <property type="entry name" value="ZF_RING_2"/>
    <property type="match status" value="1"/>
</dbReference>
<keyword evidence="9" id="KW-1185">Reference proteome</keyword>
<evidence type="ECO:0000256" key="2">
    <source>
        <dbReference type="ARBA" id="ARBA00006801"/>
    </source>
</evidence>
<feature type="domain" description="RING-type" evidence="6">
    <location>
        <begin position="33"/>
        <end position="79"/>
    </location>
</feature>
<dbReference type="GO" id="GO:0031490">
    <property type="term" value="F:chromatin DNA binding"/>
    <property type="evidence" value="ECO:0000318"/>
    <property type="project" value="GO_Central"/>
</dbReference>
<keyword evidence="3" id="KW-0479">Metal-binding</keyword>
<evidence type="ECO:0000256" key="5">
    <source>
        <dbReference type="PROSITE-ProRule" id="PRU00175"/>
    </source>
</evidence>
<dbReference type="EMBL" id="CM001224">
    <property type="protein sequence ID" value="AET03117.2"/>
    <property type="molecule type" value="Genomic_DNA"/>
</dbReference>
<dbReference type="PANTHER" id="PTHR12549:SF11">
    <property type="entry name" value="LYSINE-SPECIFIC DEMETHYLASE JMJ25"/>
    <property type="match status" value="1"/>
</dbReference>
<protein>
    <submittedName>
        <fullName evidence="7">Transcription factor jumonji (JmjC) domain protein</fullName>
    </submittedName>
</protein>
<reference evidence="8" key="3">
    <citation type="submission" date="2015-04" db="UniProtKB">
        <authorList>
            <consortium name="EnsemblPlants"/>
        </authorList>
    </citation>
    <scope>IDENTIFICATION</scope>
    <source>
        <strain evidence="8">cv. Jemalong A17</strain>
    </source>
</reference>
<dbReference type="GO" id="GO:0006357">
    <property type="term" value="P:regulation of transcription by RNA polymerase II"/>
    <property type="evidence" value="ECO:0000318"/>
    <property type="project" value="GO_Central"/>
</dbReference>
<reference evidence="7 9" key="2">
    <citation type="journal article" date="2014" name="BMC Genomics">
        <title>An improved genome release (version Mt4.0) for the model legume Medicago truncatula.</title>
        <authorList>
            <person name="Tang H."/>
            <person name="Krishnakumar V."/>
            <person name="Bidwell S."/>
            <person name="Rosen B."/>
            <person name="Chan A."/>
            <person name="Zhou S."/>
            <person name="Gentzbittel L."/>
            <person name="Childs K.L."/>
            <person name="Yandell M."/>
            <person name="Gundlach H."/>
            <person name="Mayer K.F."/>
            <person name="Schwartz D.C."/>
            <person name="Town C.D."/>
        </authorList>
    </citation>
    <scope>GENOME REANNOTATION</scope>
    <source>
        <strain evidence="8 9">cv. Jemalong A17</strain>
    </source>
</reference>